<proteinExistence type="predicted"/>
<dbReference type="RefSeq" id="WP_060848839.1">
    <property type="nucleotide sequence ID" value="NZ_AP014704.1"/>
</dbReference>
<feature type="chain" id="PRO_5002189384" description="DUF3108 domain-containing protein" evidence="2">
    <location>
        <begin position="46"/>
        <end position="316"/>
    </location>
</feature>
<dbReference type="STRING" id="270351.Maq22A_c25595"/>
<evidence type="ECO:0000256" key="1">
    <source>
        <dbReference type="SAM" id="MobiDB-lite"/>
    </source>
</evidence>
<feature type="region of interest" description="Disordered" evidence="1">
    <location>
        <begin position="296"/>
        <end position="316"/>
    </location>
</feature>
<dbReference type="OrthoDB" id="7630100at2"/>
<evidence type="ECO:0000313" key="3">
    <source>
        <dbReference type="EMBL" id="BAQ48002.1"/>
    </source>
</evidence>
<dbReference type="AlphaFoldDB" id="A0A0C6FLI8"/>
<evidence type="ECO:0000256" key="2">
    <source>
        <dbReference type="SAM" id="SignalP"/>
    </source>
</evidence>
<feature type="signal peptide" evidence="2">
    <location>
        <begin position="1"/>
        <end position="45"/>
    </location>
</feature>
<dbReference type="PATRIC" id="fig|270351.10.peg.4906"/>
<reference evidence="3" key="1">
    <citation type="journal article" date="2015" name="Genome Announc.">
        <title>Complete Genome Sequence of Methylobacterium aquaticum Strain 22A, Isolated from Racomitrium japonicum Moss.</title>
        <authorList>
            <person name="Tani A."/>
            <person name="Ogura Y."/>
            <person name="Hayashi T."/>
            <person name="Kimbara K."/>
        </authorList>
    </citation>
    <scope>NUCLEOTIDE SEQUENCE [LARGE SCALE GENOMIC DNA]</scope>
    <source>
        <strain evidence="3">MA-22A</strain>
    </source>
</reference>
<dbReference type="Proteomes" id="UP000061432">
    <property type="component" value="Chromosome"/>
</dbReference>
<feature type="compositionally biased region" description="Low complexity" evidence="1">
    <location>
        <begin position="298"/>
        <end position="316"/>
    </location>
</feature>
<dbReference type="Pfam" id="PF11306">
    <property type="entry name" value="DUF3108"/>
    <property type="match status" value="1"/>
</dbReference>
<keyword evidence="2" id="KW-0732">Signal</keyword>
<dbReference type="InterPro" id="IPR021457">
    <property type="entry name" value="DUF3108"/>
</dbReference>
<name>A0A0C6FLI8_9HYPH</name>
<accession>A0A0C6FLI8</accession>
<gene>
    <name evidence="3" type="ORF">Maq22A_c25595</name>
</gene>
<sequence length="316" mass="32967">MRSKPFHPTRAFLPTRAFPSARALLPLALAAALSLPAGEATPAKAARSRAPKAGETAVTVDYGIMLAGVPIGTAQVTGAIEGPRYTMDVSARLTGLVGAITGGYGSGRASGTVTAKPVPAAFALSSHSASASITVRMALARGNVVASDIAPPLVPDPERVTVSEVHKRGVIDPVSALMMPAQGRGELIDPQNCNRTIPVFDGASRFNVVLSYGETRSVQKPGYAGPILVCNARYQPIAGHRPDRPGVKFMEDNTEMSVWLAPVEGTRVLLPLRIAVRTQLGLNIIEATRWSRSGQGPAEAVAQAAAQPVETPTDGR</sequence>
<organism evidence="3">
    <name type="scientific">Methylobacterium aquaticum</name>
    <dbReference type="NCBI Taxonomy" id="270351"/>
    <lineage>
        <taxon>Bacteria</taxon>
        <taxon>Pseudomonadati</taxon>
        <taxon>Pseudomonadota</taxon>
        <taxon>Alphaproteobacteria</taxon>
        <taxon>Hyphomicrobiales</taxon>
        <taxon>Methylobacteriaceae</taxon>
        <taxon>Methylobacterium</taxon>
    </lineage>
</organism>
<protein>
    <recommendedName>
        <fullName evidence="4">DUF3108 domain-containing protein</fullName>
    </recommendedName>
</protein>
<dbReference type="EMBL" id="AP014704">
    <property type="protein sequence ID" value="BAQ48002.1"/>
    <property type="molecule type" value="Genomic_DNA"/>
</dbReference>
<evidence type="ECO:0008006" key="4">
    <source>
        <dbReference type="Google" id="ProtNLM"/>
    </source>
</evidence>
<dbReference type="KEGG" id="maqu:Maq22A_c25595"/>